<proteinExistence type="predicted"/>
<organism evidence="4 5">
    <name type="scientific">Mola mola</name>
    <name type="common">Ocean sunfish</name>
    <name type="synonym">Tetraodon mola</name>
    <dbReference type="NCBI Taxonomy" id="94237"/>
    <lineage>
        <taxon>Eukaryota</taxon>
        <taxon>Metazoa</taxon>
        <taxon>Chordata</taxon>
        <taxon>Craniata</taxon>
        <taxon>Vertebrata</taxon>
        <taxon>Euteleostomi</taxon>
        <taxon>Actinopterygii</taxon>
        <taxon>Neopterygii</taxon>
        <taxon>Teleostei</taxon>
        <taxon>Neoteleostei</taxon>
        <taxon>Acanthomorphata</taxon>
        <taxon>Eupercaria</taxon>
        <taxon>Tetraodontiformes</taxon>
        <taxon>Molidae</taxon>
        <taxon>Mola</taxon>
    </lineage>
</organism>
<dbReference type="SUPFAM" id="SSF48726">
    <property type="entry name" value="Immunoglobulin"/>
    <property type="match status" value="1"/>
</dbReference>
<sequence length="115" mass="12985">TLFLSHRCLAMSSSAPLFVTFQYSPPQIVKETAEVNISCSHDDNNLLLMLWYQQEKDSLSMSLIGYGYGKSSPSYEDQFKEDFRLTREDTAKGALTIRRAKLSHSAVYFCAASTQ</sequence>
<dbReference type="Ensembl" id="ENSMMOT00000021838.1">
    <property type="protein sequence ID" value="ENSMMOP00000021482.1"/>
    <property type="gene ID" value="ENSMMOG00000016326.1"/>
</dbReference>
<feature type="domain" description="Ig-like" evidence="3">
    <location>
        <begin position="16"/>
        <end position="115"/>
    </location>
</feature>
<evidence type="ECO:0000256" key="1">
    <source>
        <dbReference type="ARBA" id="ARBA00022729"/>
    </source>
</evidence>
<keyword evidence="2" id="KW-0391">Immunity</keyword>
<dbReference type="AlphaFoldDB" id="A0A3Q4BM58"/>
<evidence type="ECO:0000259" key="3">
    <source>
        <dbReference type="PROSITE" id="PS50835"/>
    </source>
</evidence>
<dbReference type="GO" id="GO:0007166">
    <property type="term" value="P:cell surface receptor signaling pathway"/>
    <property type="evidence" value="ECO:0007669"/>
    <property type="project" value="TreeGrafter"/>
</dbReference>
<dbReference type="PANTHER" id="PTHR23268">
    <property type="entry name" value="T-CELL RECEPTOR BETA CHAIN"/>
    <property type="match status" value="1"/>
</dbReference>
<protein>
    <recommendedName>
        <fullName evidence="3">Ig-like domain-containing protein</fullName>
    </recommendedName>
</protein>
<keyword evidence="1" id="KW-0732">Signal</keyword>
<accession>A0A3Q4BM58</accession>
<evidence type="ECO:0000313" key="4">
    <source>
        <dbReference type="Ensembl" id="ENSMMOP00000021482.1"/>
    </source>
</evidence>
<dbReference type="InterPro" id="IPR007110">
    <property type="entry name" value="Ig-like_dom"/>
</dbReference>
<evidence type="ECO:0000256" key="2">
    <source>
        <dbReference type="ARBA" id="ARBA00022859"/>
    </source>
</evidence>
<evidence type="ECO:0000313" key="5">
    <source>
        <dbReference type="Proteomes" id="UP000261620"/>
    </source>
</evidence>
<name>A0A3Q4BM58_MOLML</name>
<dbReference type="PROSITE" id="PS50835">
    <property type="entry name" value="IG_LIKE"/>
    <property type="match status" value="1"/>
</dbReference>
<dbReference type="InterPro" id="IPR050413">
    <property type="entry name" value="TCR_beta_variable"/>
</dbReference>
<dbReference type="Proteomes" id="UP000261620">
    <property type="component" value="Unplaced"/>
</dbReference>
<dbReference type="InterPro" id="IPR036179">
    <property type="entry name" value="Ig-like_dom_sf"/>
</dbReference>
<dbReference type="GO" id="GO:0002376">
    <property type="term" value="P:immune system process"/>
    <property type="evidence" value="ECO:0007669"/>
    <property type="project" value="UniProtKB-KW"/>
</dbReference>
<dbReference type="GO" id="GO:0005886">
    <property type="term" value="C:plasma membrane"/>
    <property type="evidence" value="ECO:0007669"/>
    <property type="project" value="TreeGrafter"/>
</dbReference>
<reference evidence="4" key="2">
    <citation type="submission" date="2025-09" db="UniProtKB">
        <authorList>
            <consortium name="Ensembl"/>
        </authorList>
    </citation>
    <scope>IDENTIFICATION</scope>
</reference>
<dbReference type="InterPro" id="IPR013783">
    <property type="entry name" value="Ig-like_fold"/>
</dbReference>
<reference evidence="4" key="1">
    <citation type="submission" date="2025-08" db="UniProtKB">
        <authorList>
            <consortium name="Ensembl"/>
        </authorList>
    </citation>
    <scope>IDENTIFICATION</scope>
</reference>
<dbReference type="STRING" id="94237.ENSMMOP00000021482"/>
<dbReference type="Pfam" id="PF07686">
    <property type="entry name" value="V-set"/>
    <property type="match status" value="1"/>
</dbReference>
<dbReference type="PANTHER" id="PTHR23268:SF102">
    <property type="entry name" value="IMMUNOGLOBULIN V-SET DOMAIN-CONTAINING PROTEIN"/>
    <property type="match status" value="1"/>
</dbReference>
<dbReference type="OMA" id="YGYQNTR"/>
<dbReference type="InterPro" id="IPR013106">
    <property type="entry name" value="Ig_V-set"/>
</dbReference>
<keyword evidence="5" id="KW-1185">Reference proteome</keyword>
<dbReference type="Gene3D" id="2.60.40.10">
    <property type="entry name" value="Immunoglobulins"/>
    <property type="match status" value="1"/>
</dbReference>